<feature type="domain" description="Methyl-accepting transducer" evidence="6">
    <location>
        <begin position="509"/>
        <end position="738"/>
    </location>
</feature>
<evidence type="ECO:0000313" key="9">
    <source>
        <dbReference type="Proteomes" id="UP001597173"/>
    </source>
</evidence>
<evidence type="ECO:0000256" key="5">
    <source>
        <dbReference type="SAM" id="Phobius"/>
    </source>
</evidence>
<dbReference type="PROSITE" id="PS50111">
    <property type="entry name" value="CHEMOTAXIS_TRANSDUC_2"/>
    <property type="match status" value="1"/>
</dbReference>
<evidence type="ECO:0000256" key="3">
    <source>
        <dbReference type="PROSITE-ProRule" id="PRU00284"/>
    </source>
</evidence>
<dbReference type="Proteomes" id="UP001597173">
    <property type="component" value="Unassembled WGS sequence"/>
</dbReference>
<accession>A0ABW3Z1H9</accession>
<feature type="region of interest" description="Disordered" evidence="4">
    <location>
        <begin position="425"/>
        <end position="448"/>
    </location>
</feature>
<dbReference type="SMART" id="SM00304">
    <property type="entry name" value="HAMP"/>
    <property type="match status" value="2"/>
</dbReference>
<keyword evidence="5" id="KW-1133">Transmembrane helix</keyword>
<dbReference type="SUPFAM" id="SSF58104">
    <property type="entry name" value="Methyl-accepting chemotaxis protein (MCP) signaling domain"/>
    <property type="match status" value="1"/>
</dbReference>
<dbReference type="PROSITE" id="PS50885">
    <property type="entry name" value="HAMP"/>
    <property type="match status" value="2"/>
</dbReference>
<dbReference type="Gene3D" id="1.10.8.500">
    <property type="entry name" value="HAMP domain in histidine kinase"/>
    <property type="match status" value="1"/>
</dbReference>
<dbReference type="EMBL" id="JBHTNF010000016">
    <property type="protein sequence ID" value="MFD1330035.1"/>
    <property type="molecule type" value="Genomic_DNA"/>
</dbReference>
<feature type="domain" description="HAMP" evidence="7">
    <location>
        <begin position="371"/>
        <end position="424"/>
    </location>
</feature>
<feature type="transmembrane region" description="Helical" evidence="5">
    <location>
        <begin position="348"/>
        <end position="369"/>
    </location>
</feature>
<dbReference type="InterPro" id="IPR051310">
    <property type="entry name" value="MCP_chemotaxis"/>
</dbReference>
<dbReference type="RefSeq" id="WP_374839921.1">
    <property type="nucleotide sequence ID" value="NZ_JBHEEW010000012.1"/>
</dbReference>
<feature type="transmembrane region" description="Helical" evidence="5">
    <location>
        <begin position="29"/>
        <end position="50"/>
    </location>
</feature>
<evidence type="ECO:0000256" key="4">
    <source>
        <dbReference type="SAM" id="MobiDB-lite"/>
    </source>
</evidence>
<dbReference type="CDD" id="cd11386">
    <property type="entry name" value="MCP_signal"/>
    <property type="match status" value="1"/>
</dbReference>
<organism evidence="8 9">
    <name type="scientific">Mycoplana ramosa</name>
    <name type="common">Mycoplana bullata</name>
    <dbReference type="NCBI Taxonomy" id="40837"/>
    <lineage>
        <taxon>Bacteria</taxon>
        <taxon>Pseudomonadati</taxon>
        <taxon>Pseudomonadota</taxon>
        <taxon>Alphaproteobacteria</taxon>
        <taxon>Hyphomicrobiales</taxon>
        <taxon>Rhizobiaceae</taxon>
        <taxon>Mycoplana</taxon>
    </lineage>
</organism>
<proteinExistence type="inferred from homology"/>
<dbReference type="CDD" id="cd06225">
    <property type="entry name" value="HAMP"/>
    <property type="match status" value="1"/>
</dbReference>
<evidence type="ECO:0000256" key="1">
    <source>
        <dbReference type="ARBA" id="ARBA00022500"/>
    </source>
</evidence>
<reference evidence="9" key="1">
    <citation type="journal article" date="2019" name="Int. J. Syst. Evol. Microbiol.">
        <title>The Global Catalogue of Microorganisms (GCM) 10K type strain sequencing project: providing services to taxonomists for standard genome sequencing and annotation.</title>
        <authorList>
            <consortium name="The Broad Institute Genomics Platform"/>
            <consortium name="The Broad Institute Genome Sequencing Center for Infectious Disease"/>
            <person name="Wu L."/>
            <person name="Ma J."/>
        </authorList>
    </citation>
    <scope>NUCLEOTIDE SEQUENCE [LARGE SCALE GENOMIC DNA]</scope>
    <source>
        <strain evidence="9">CCUG 55609</strain>
    </source>
</reference>
<dbReference type="SMART" id="SM00283">
    <property type="entry name" value="MA"/>
    <property type="match status" value="1"/>
</dbReference>
<dbReference type="Gene3D" id="1.10.287.950">
    <property type="entry name" value="Methyl-accepting chemotaxis protein"/>
    <property type="match status" value="1"/>
</dbReference>
<keyword evidence="5" id="KW-0472">Membrane</keyword>
<comment type="similarity">
    <text evidence="2">Belongs to the methyl-accepting chemotaxis (MCP) protein family.</text>
</comment>
<keyword evidence="5" id="KW-0812">Transmembrane</keyword>
<dbReference type="PANTHER" id="PTHR43531">
    <property type="entry name" value="PROTEIN ICFG"/>
    <property type="match status" value="1"/>
</dbReference>
<sequence>MTNALISGGIAAGPGPLAAKASGRIAITIRATLFLILSAFVATLLVLAGMNMLSTWDSMRSAQAMRANNEIGDLFLASAGSLASERGMTNTAFAGAASAGPATVAKILEHRQRADEALEAALEQLQRSSDFKDKNAMIAKVRQDHEALKALRRDIDGQLAMEGAARNPEIQSRWVPTVTALIMSSQHLRIDAQVTPSSALARTQIVLDLRQASWVVSEYAGRERAAIGGAVARGARLDESMLATLSEYRGRLEQSWVSIDSYADREFADPSVLSAIAAARSEFFGTFEEVRKSVYAASAQGRDYPLTGEAWIAAATKAIDSLQALSDAIGQSAGTYTHQIEDSGRNGFIASSAVLLAAVVLGLFAFWIVTTRVTRPIQSLTETMSRLADGDLETSIPSVERRDEIGEMARAVEVFREAGRNNRRLEAEAHEGRELTERERREREAQRAADAQKMQAAVDALGTALGHLAEGNVGHRIETVFAESLDRLRTDFNQSASKLEAALRSVGDNAAAIHSGSEQIRAAADDLSKRTEMQAASVEETAAAIEQITTAVRDTSQRASEAGNLVARAREQAERSSAIVEKTVTAMGAIETSSREINNIIVVIDNIAFQTNLLALNAGVEAARAGEAGKGFAVVAQEVRELAQRSAKAAQEIKALITSSAEQVNTGVALVDETGNALRTIAAEVQEISHHVTAIVEAAREQSVGLGEINTAVNLMDQGAQQNAAMVEQSSAASHSLASEAAALNELLAKFRFGEADKPVREQPAAAARSPARALIQRVANFAGRSGNAAAAPRERWEEF</sequence>
<keyword evidence="3" id="KW-0807">Transducer</keyword>
<dbReference type="PANTHER" id="PTHR43531:SF11">
    <property type="entry name" value="METHYL-ACCEPTING CHEMOTAXIS PROTEIN 3"/>
    <property type="match status" value="1"/>
</dbReference>
<evidence type="ECO:0000259" key="7">
    <source>
        <dbReference type="PROSITE" id="PS50885"/>
    </source>
</evidence>
<dbReference type="InterPro" id="IPR004089">
    <property type="entry name" value="MCPsignal_dom"/>
</dbReference>
<evidence type="ECO:0000256" key="2">
    <source>
        <dbReference type="ARBA" id="ARBA00029447"/>
    </source>
</evidence>
<gene>
    <name evidence="8" type="ORF">ACFQ33_19275</name>
</gene>
<name>A0ABW3Z1H9_MYCRA</name>
<protein>
    <submittedName>
        <fullName evidence="8">Methyl-accepting chemotaxis protein</fullName>
    </submittedName>
</protein>
<dbReference type="Pfam" id="PF00015">
    <property type="entry name" value="MCPsignal"/>
    <property type="match status" value="1"/>
</dbReference>
<keyword evidence="1" id="KW-0145">Chemotaxis</keyword>
<feature type="compositionally biased region" description="Basic and acidic residues" evidence="4">
    <location>
        <begin position="425"/>
        <end position="447"/>
    </location>
</feature>
<feature type="domain" description="HAMP" evidence="7">
    <location>
        <begin position="452"/>
        <end position="504"/>
    </location>
</feature>
<evidence type="ECO:0000259" key="6">
    <source>
        <dbReference type="PROSITE" id="PS50111"/>
    </source>
</evidence>
<dbReference type="Pfam" id="PF00672">
    <property type="entry name" value="HAMP"/>
    <property type="match status" value="1"/>
</dbReference>
<comment type="caution">
    <text evidence="8">The sequence shown here is derived from an EMBL/GenBank/DDBJ whole genome shotgun (WGS) entry which is preliminary data.</text>
</comment>
<dbReference type="InterPro" id="IPR003660">
    <property type="entry name" value="HAMP_dom"/>
</dbReference>
<keyword evidence="9" id="KW-1185">Reference proteome</keyword>
<evidence type="ECO:0000313" key="8">
    <source>
        <dbReference type="EMBL" id="MFD1330035.1"/>
    </source>
</evidence>